<evidence type="ECO:0000256" key="5">
    <source>
        <dbReference type="ARBA" id="ARBA00022982"/>
    </source>
</evidence>
<keyword evidence="6" id="KW-1278">Translocase</keyword>
<dbReference type="GO" id="GO:0022900">
    <property type="term" value="P:electron transport chain"/>
    <property type="evidence" value="ECO:0007669"/>
    <property type="project" value="UniProtKB-UniRule"/>
</dbReference>
<dbReference type="Pfam" id="PF04205">
    <property type="entry name" value="FMN_bind"/>
    <property type="match status" value="1"/>
</dbReference>
<proteinExistence type="inferred from homology"/>
<keyword evidence="4 6" id="KW-0288">FMN</keyword>
<comment type="subunit">
    <text evidence="6">The complex is composed of six subunits: RnfA, RnfB, RnfC, RnfD, RnfE and RnfG.</text>
</comment>
<feature type="modified residue" description="FMN phosphoryl threonine" evidence="6">
    <location>
        <position position="152"/>
    </location>
</feature>
<evidence type="ECO:0000256" key="6">
    <source>
        <dbReference type="HAMAP-Rule" id="MF_00479"/>
    </source>
</evidence>
<keyword evidence="6" id="KW-1003">Cell membrane</keyword>
<feature type="domain" description="FMN-binding" evidence="7">
    <location>
        <begin position="91"/>
        <end position="169"/>
    </location>
</feature>
<comment type="subcellular location">
    <subcellularLocation>
        <location evidence="6">Cell membrane</location>
        <topology evidence="6">Single-pass membrane protein</topology>
    </subcellularLocation>
</comment>
<dbReference type="EC" id="7.-.-.-" evidence="6"/>
<evidence type="ECO:0000256" key="1">
    <source>
        <dbReference type="ARBA" id="ARBA00022448"/>
    </source>
</evidence>
<keyword evidence="1 6" id="KW-0813">Transport</keyword>
<gene>
    <name evidence="6" type="primary">rnfG</name>
    <name evidence="8" type="ORF">IAD15_04740</name>
</gene>
<evidence type="ECO:0000256" key="3">
    <source>
        <dbReference type="ARBA" id="ARBA00022630"/>
    </source>
</evidence>
<keyword evidence="6" id="KW-0812">Transmembrane</keyword>
<keyword evidence="5 6" id="KW-0249">Electron transport</keyword>
<protein>
    <recommendedName>
        <fullName evidence="6">Ion-translocating oxidoreductase complex subunit G</fullName>
        <ecNumber evidence="6">7.-.-.-</ecNumber>
    </recommendedName>
    <alternativeName>
        <fullName evidence="6">Rnf electron transport complex subunit G</fullName>
    </alternativeName>
</protein>
<keyword evidence="2 6" id="KW-0597">Phosphoprotein</keyword>
<evidence type="ECO:0000313" key="8">
    <source>
        <dbReference type="EMBL" id="HIU13358.1"/>
    </source>
</evidence>
<dbReference type="AlphaFoldDB" id="A0A9D1HMQ5"/>
<reference evidence="8" key="2">
    <citation type="journal article" date="2021" name="PeerJ">
        <title>Extensive microbial diversity within the chicken gut microbiome revealed by metagenomics and culture.</title>
        <authorList>
            <person name="Gilroy R."/>
            <person name="Ravi A."/>
            <person name="Getino M."/>
            <person name="Pursley I."/>
            <person name="Horton D.L."/>
            <person name="Alikhan N.F."/>
            <person name="Baker D."/>
            <person name="Gharbi K."/>
            <person name="Hall N."/>
            <person name="Watson M."/>
            <person name="Adriaenssens E.M."/>
            <person name="Foster-Nyarko E."/>
            <person name="Jarju S."/>
            <person name="Secka A."/>
            <person name="Antonio M."/>
            <person name="Oren A."/>
            <person name="Chaudhuri R.R."/>
            <person name="La Ragione R."/>
            <person name="Hildebrand F."/>
            <person name="Pallen M.J."/>
        </authorList>
    </citation>
    <scope>NUCLEOTIDE SEQUENCE</scope>
    <source>
        <strain evidence="8">CHK195-11698</strain>
    </source>
</reference>
<dbReference type="InterPro" id="IPR010209">
    <property type="entry name" value="Ion_transpt_RnfG/RsxG"/>
</dbReference>
<comment type="similarity">
    <text evidence="6">Belongs to the RnfG family.</text>
</comment>
<dbReference type="GO" id="GO:0005886">
    <property type="term" value="C:plasma membrane"/>
    <property type="evidence" value="ECO:0007669"/>
    <property type="project" value="UniProtKB-SubCell"/>
</dbReference>
<comment type="function">
    <text evidence="6">Part of a membrane-bound complex that couples electron transfer with translocation of ions across the membrane.</text>
</comment>
<comment type="caution">
    <text evidence="8">The sequence shown here is derived from an EMBL/GenBank/DDBJ whole genome shotgun (WGS) entry which is preliminary data.</text>
</comment>
<dbReference type="PIRSF" id="PIRSF006091">
    <property type="entry name" value="E_trnsport_RnfG"/>
    <property type="match status" value="1"/>
</dbReference>
<evidence type="ECO:0000256" key="2">
    <source>
        <dbReference type="ARBA" id="ARBA00022553"/>
    </source>
</evidence>
<keyword evidence="3 6" id="KW-0285">Flavoprotein</keyword>
<accession>A0A9D1HMQ5</accession>
<dbReference type="HAMAP" id="MF_00479">
    <property type="entry name" value="RsxG_RnfG"/>
    <property type="match status" value="1"/>
</dbReference>
<name>A0A9D1HMQ5_9FIRM</name>
<evidence type="ECO:0000256" key="4">
    <source>
        <dbReference type="ARBA" id="ARBA00022643"/>
    </source>
</evidence>
<dbReference type="PANTHER" id="PTHR36118:SF1">
    <property type="entry name" value="ION-TRANSLOCATING OXIDOREDUCTASE COMPLEX SUBUNIT G"/>
    <property type="match status" value="1"/>
</dbReference>
<keyword evidence="6" id="KW-1133">Transmembrane helix</keyword>
<dbReference type="PANTHER" id="PTHR36118">
    <property type="entry name" value="ION-TRANSLOCATING OXIDOREDUCTASE COMPLEX SUBUNIT G"/>
    <property type="match status" value="1"/>
</dbReference>
<keyword evidence="6" id="KW-0472">Membrane</keyword>
<evidence type="ECO:0000259" key="7">
    <source>
        <dbReference type="SMART" id="SM00900"/>
    </source>
</evidence>
<dbReference type="EMBL" id="DVMJ01000040">
    <property type="protein sequence ID" value="HIU13358.1"/>
    <property type="molecule type" value="Genomic_DNA"/>
</dbReference>
<dbReference type="Proteomes" id="UP000824175">
    <property type="component" value="Unassembled WGS sequence"/>
</dbReference>
<reference evidence="8" key="1">
    <citation type="submission" date="2020-10" db="EMBL/GenBank/DDBJ databases">
        <authorList>
            <person name="Gilroy R."/>
        </authorList>
    </citation>
    <scope>NUCLEOTIDE SEQUENCE</scope>
    <source>
        <strain evidence="8">CHK195-11698</strain>
    </source>
</reference>
<organism evidence="8 9">
    <name type="scientific">Candidatus Fimiplasma intestinipullorum</name>
    <dbReference type="NCBI Taxonomy" id="2840825"/>
    <lineage>
        <taxon>Bacteria</taxon>
        <taxon>Bacillati</taxon>
        <taxon>Bacillota</taxon>
        <taxon>Clostridia</taxon>
        <taxon>Eubacteriales</taxon>
        <taxon>Candidatus Fimiplasma</taxon>
    </lineage>
</organism>
<comment type="cofactor">
    <cofactor evidence="6">
        <name>FMN</name>
        <dbReference type="ChEBI" id="CHEBI:58210"/>
    </cofactor>
</comment>
<evidence type="ECO:0000313" key="9">
    <source>
        <dbReference type="Proteomes" id="UP000824175"/>
    </source>
</evidence>
<sequence length="174" mass="18366">MGKILKLAVFLAVISGLSGLMLSYVNDLTAPIIEQQQIAAVQESLSVLYGEGETFEPVDAELPEETAITSIYSVNKDGAVAGYVYQCAVQGYGDEVTFMVGINTDGTYQGFVPINYSGETSGFGSRIADSEFTSQFDASSIDDGVDTLSGATITSGAVVDGVNEAVEHFNANYR</sequence>
<dbReference type="GO" id="GO:0009055">
    <property type="term" value="F:electron transfer activity"/>
    <property type="evidence" value="ECO:0007669"/>
    <property type="project" value="InterPro"/>
</dbReference>
<dbReference type="InterPro" id="IPR007329">
    <property type="entry name" value="FMN-bd"/>
</dbReference>
<dbReference type="SMART" id="SM00900">
    <property type="entry name" value="FMN_bind"/>
    <property type="match status" value="1"/>
</dbReference>
<dbReference type="GO" id="GO:0010181">
    <property type="term" value="F:FMN binding"/>
    <property type="evidence" value="ECO:0007669"/>
    <property type="project" value="InterPro"/>
</dbReference>